<reference evidence="2 3" key="1">
    <citation type="submission" date="2019-05" db="EMBL/GenBank/DDBJ databases">
        <title>Another draft genome of Portunus trituberculatus and its Hox gene families provides insights of decapod evolution.</title>
        <authorList>
            <person name="Jeong J.-H."/>
            <person name="Song I."/>
            <person name="Kim S."/>
            <person name="Choi T."/>
            <person name="Kim D."/>
            <person name="Ryu S."/>
            <person name="Kim W."/>
        </authorList>
    </citation>
    <scope>NUCLEOTIDE SEQUENCE [LARGE SCALE GENOMIC DNA]</scope>
    <source>
        <tissue evidence="2">Muscle</tissue>
    </source>
</reference>
<name>A0A5B7CMP1_PORTR</name>
<dbReference type="Proteomes" id="UP000324222">
    <property type="component" value="Unassembled WGS sequence"/>
</dbReference>
<gene>
    <name evidence="2" type="ORF">E2C01_003379</name>
</gene>
<evidence type="ECO:0000313" key="3">
    <source>
        <dbReference type="Proteomes" id="UP000324222"/>
    </source>
</evidence>
<proteinExistence type="predicted"/>
<sequence>MNRKLSHRARDDITPIRTPPSGEGDQITEGSTGRISRHCLAGVKCAVPRVLYWCVQHTTSLSRDRSFDIPTDIPLMFHIL</sequence>
<feature type="region of interest" description="Disordered" evidence="1">
    <location>
        <begin position="1"/>
        <end position="31"/>
    </location>
</feature>
<evidence type="ECO:0000313" key="2">
    <source>
        <dbReference type="EMBL" id="MPC10739.1"/>
    </source>
</evidence>
<dbReference type="EMBL" id="VSRR010000128">
    <property type="protein sequence ID" value="MPC10739.1"/>
    <property type="molecule type" value="Genomic_DNA"/>
</dbReference>
<comment type="caution">
    <text evidence="2">The sequence shown here is derived from an EMBL/GenBank/DDBJ whole genome shotgun (WGS) entry which is preliminary data.</text>
</comment>
<protein>
    <submittedName>
        <fullName evidence="2">Uncharacterized protein</fullName>
    </submittedName>
</protein>
<accession>A0A5B7CMP1</accession>
<organism evidence="2 3">
    <name type="scientific">Portunus trituberculatus</name>
    <name type="common">Swimming crab</name>
    <name type="synonym">Neptunus trituberculatus</name>
    <dbReference type="NCBI Taxonomy" id="210409"/>
    <lineage>
        <taxon>Eukaryota</taxon>
        <taxon>Metazoa</taxon>
        <taxon>Ecdysozoa</taxon>
        <taxon>Arthropoda</taxon>
        <taxon>Crustacea</taxon>
        <taxon>Multicrustacea</taxon>
        <taxon>Malacostraca</taxon>
        <taxon>Eumalacostraca</taxon>
        <taxon>Eucarida</taxon>
        <taxon>Decapoda</taxon>
        <taxon>Pleocyemata</taxon>
        <taxon>Brachyura</taxon>
        <taxon>Eubrachyura</taxon>
        <taxon>Portunoidea</taxon>
        <taxon>Portunidae</taxon>
        <taxon>Portuninae</taxon>
        <taxon>Portunus</taxon>
    </lineage>
</organism>
<evidence type="ECO:0000256" key="1">
    <source>
        <dbReference type="SAM" id="MobiDB-lite"/>
    </source>
</evidence>
<keyword evidence="3" id="KW-1185">Reference proteome</keyword>
<dbReference type="AlphaFoldDB" id="A0A5B7CMP1"/>